<gene>
    <name evidence="2" type="ORF">ACFP7A_08275</name>
</gene>
<accession>A0ABW1WEU3</accession>
<dbReference type="InterPro" id="IPR001242">
    <property type="entry name" value="Condensation_dom"/>
</dbReference>
<dbReference type="SUPFAM" id="SSF52777">
    <property type="entry name" value="CoA-dependent acyltransferases"/>
    <property type="match status" value="2"/>
</dbReference>
<organism evidence="2 3">
    <name type="scientific">Sporolactobacillus kofuensis</name>
    <dbReference type="NCBI Taxonomy" id="269672"/>
    <lineage>
        <taxon>Bacteria</taxon>
        <taxon>Bacillati</taxon>
        <taxon>Bacillota</taxon>
        <taxon>Bacilli</taxon>
        <taxon>Bacillales</taxon>
        <taxon>Sporolactobacillaceae</taxon>
        <taxon>Sporolactobacillus</taxon>
    </lineage>
</organism>
<dbReference type="InterPro" id="IPR052058">
    <property type="entry name" value="Alcohol_O-acetyltransferase"/>
</dbReference>
<dbReference type="Gene3D" id="3.30.559.10">
    <property type="entry name" value="Chloramphenicol acetyltransferase-like domain"/>
    <property type="match status" value="1"/>
</dbReference>
<dbReference type="RefSeq" id="WP_253077032.1">
    <property type="nucleotide sequence ID" value="NZ_JAMXWN010000014.1"/>
</dbReference>
<name>A0ABW1WEU3_9BACL</name>
<dbReference type="InterPro" id="IPR023213">
    <property type="entry name" value="CAT-like_dom_sf"/>
</dbReference>
<dbReference type="EMBL" id="JBHSTQ010000007">
    <property type="protein sequence ID" value="MFC6386595.1"/>
    <property type="molecule type" value="Genomic_DNA"/>
</dbReference>
<proteinExistence type="predicted"/>
<dbReference type="PANTHER" id="PTHR28037">
    <property type="entry name" value="ALCOHOL O-ACETYLTRANSFERASE 1-RELATED"/>
    <property type="match status" value="1"/>
</dbReference>
<keyword evidence="3" id="KW-1185">Reference proteome</keyword>
<dbReference type="Proteomes" id="UP001596267">
    <property type="component" value="Unassembled WGS sequence"/>
</dbReference>
<dbReference type="PANTHER" id="PTHR28037:SF1">
    <property type="entry name" value="ALCOHOL O-ACETYLTRANSFERASE 1-RELATED"/>
    <property type="match status" value="1"/>
</dbReference>
<dbReference type="Gene3D" id="3.30.559.30">
    <property type="entry name" value="Nonribosomal peptide synthetase, condensation domain"/>
    <property type="match status" value="1"/>
</dbReference>
<evidence type="ECO:0000313" key="3">
    <source>
        <dbReference type="Proteomes" id="UP001596267"/>
    </source>
</evidence>
<comment type="caution">
    <text evidence="2">The sequence shown here is derived from an EMBL/GenBank/DDBJ whole genome shotgun (WGS) entry which is preliminary data.</text>
</comment>
<sequence>MTIQQKVYPAESADIKHFVSGEKMKNDHYLHAVIQFDATINEHLLEEAVQKTVTALPLLTCRYLEQADKAYWEEAGWTSKDMIEVVREEDKDKDTAIQKALTVKLNEKKGPQLRITVVRTENQDTLAIVLNHMLCDGGGFKDYLYLLSDCYSRLVLTQPINNPLITNPGSRSIRQVFDVMNDEQMREIKSAQRTKYVQTEKDYLPLTGDTQNPFIITHQIDADRFETVKNYAKKKGATINDALFAAYVCALSDVLHANPIVLDCPVNLRTYLPVESQAGLCNLTSNITCVVPSHVGETFDEALSCVKSVMDAEKESLEPLRVYWDLEEATEKHSLSEAKKLFPEIYSIPVNGMTNIGIVDDQKLKFTDLQVTDVFISGSIKYAPYFQVAVTTFRKKMTFSTNFHGTDEDKHWLDTFIDEMINYLPQN</sequence>
<feature type="domain" description="Condensation" evidence="1">
    <location>
        <begin position="25"/>
        <end position="348"/>
    </location>
</feature>
<evidence type="ECO:0000259" key="1">
    <source>
        <dbReference type="Pfam" id="PF00668"/>
    </source>
</evidence>
<protein>
    <submittedName>
        <fullName evidence="2">Condensation domain-containing protein</fullName>
    </submittedName>
</protein>
<evidence type="ECO:0000313" key="2">
    <source>
        <dbReference type="EMBL" id="MFC6386595.1"/>
    </source>
</evidence>
<dbReference type="Pfam" id="PF00668">
    <property type="entry name" value="Condensation"/>
    <property type="match status" value="1"/>
</dbReference>
<reference evidence="3" key="1">
    <citation type="journal article" date="2019" name="Int. J. Syst. Evol. Microbiol.">
        <title>The Global Catalogue of Microorganisms (GCM) 10K type strain sequencing project: providing services to taxonomists for standard genome sequencing and annotation.</title>
        <authorList>
            <consortium name="The Broad Institute Genomics Platform"/>
            <consortium name="The Broad Institute Genome Sequencing Center for Infectious Disease"/>
            <person name="Wu L."/>
            <person name="Ma J."/>
        </authorList>
    </citation>
    <scope>NUCLEOTIDE SEQUENCE [LARGE SCALE GENOMIC DNA]</scope>
    <source>
        <strain evidence="3">CCUG 42001</strain>
    </source>
</reference>